<evidence type="ECO:0000313" key="2">
    <source>
        <dbReference type="EMBL" id="KKL90007.1"/>
    </source>
</evidence>
<sequence length="193" mass="24101">MRVFLSNVGLSLNEGKTRILNVSEGFKFLGFTFQRFYRRDGSIRVFLFVPSRERLDRFLTNLKKYIRYYWNRDVKELIKGLNRRIIGFCNYFKWSSAYKAFSYLSHRIWELLWRWACRRHLKRNITWIRQYYWKTMGNSNWIFSHQGVHLREPYTLCAQWWKYPKVRIHTSPYDFTASNYWKERRERYKRSKP</sequence>
<dbReference type="InterPro" id="IPR013597">
    <property type="entry name" value="Mat_intron_G2"/>
</dbReference>
<reference evidence="2" key="1">
    <citation type="journal article" date="2015" name="Nature">
        <title>Complex archaea that bridge the gap between prokaryotes and eukaryotes.</title>
        <authorList>
            <person name="Spang A."/>
            <person name="Saw J.H."/>
            <person name="Jorgensen S.L."/>
            <person name="Zaremba-Niedzwiedzka K."/>
            <person name="Martijn J."/>
            <person name="Lind A.E."/>
            <person name="van Eijk R."/>
            <person name="Schleper C."/>
            <person name="Guy L."/>
            <person name="Ettema T.J."/>
        </authorList>
    </citation>
    <scope>NUCLEOTIDE SEQUENCE</scope>
</reference>
<accession>A0A0F9IS89</accession>
<proteinExistence type="predicted"/>
<dbReference type="EMBL" id="LAZR01020130">
    <property type="protein sequence ID" value="KKL90007.1"/>
    <property type="molecule type" value="Genomic_DNA"/>
</dbReference>
<gene>
    <name evidence="2" type="ORF">LCGC14_1908980</name>
</gene>
<feature type="domain" description="Group II intron maturase-specific" evidence="1">
    <location>
        <begin position="56"/>
        <end position="133"/>
    </location>
</feature>
<name>A0A0F9IS89_9ZZZZ</name>
<protein>
    <recommendedName>
        <fullName evidence="1">Group II intron maturase-specific domain-containing protein</fullName>
    </recommendedName>
</protein>
<evidence type="ECO:0000259" key="1">
    <source>
        <dbReference type="Pfam" id="PF08388"/>
    </source>
</evidence>
<comment type="caution">
    <text evidence="2">The sequence shown here is derived from an EMBL/GenBank/DDBJ whole genome shotgun (WGS) entry which is preliminary data.</text>
</comment>
<dbReference type="Pfam" id="PF08388">
    <property type="entry name" value="GIIM"/>
    <property type="match status" value="1"/>
</dbReference>
<organism evidence="2">
    <name type="scientific">marine sediment metagenome</name>
    <dbReference type="NCBI Taxonomy" id="412755"/>
    <lineage>
        <taxon>unclassified sequences</taxon>
        <taxon>metagenomes</taxon>
        <taxon>ecological metagenomes</taxon>
    </lineage>
</organism>
<dbReference type="AlphaFoldDB" id="A0A0F9IS89"/>